<keyword evidence="1" id="KW-0812">Transmembrane</keyword>
<feature type="transmembrane region" description="Helical" evidence="1">
    <location>
        <begin position="211"/>
        <end position="236"/>
    </location>
</feature>
<dbReference type="OrthoDB" id="5695313at2"/>
<reference evidence="2 3" key="1">
    <citation type="submission" date="2017-02" db="EMBL/GenBank/DDBJ databases">
        <authorList>
            <person name="Peterson S.W."/>
        </authorList>
    </citation>
    <scope>NUCLEOTIDE SEQUENCE [LARGE SCALE GENOMIC DNA]</scope>
    <source>
        <strain evidence="2 3">ATCC 35992</strain>
    </source>
</reference>
<keyword evidence="1" id="KW-0472">Membrane</keyword>
<dbReference type="RefSeq" id="WP_078766698.1">
    <property type="nucleotide sequence ID" value="NZ_FUXZ01000011.1"/>
</dbReference>
<feature type="transmembrane region" description="Helical" evidence="1">
    <location>
        <begin position="295"/>
        <end position="315"/>
    </location>
</feature>
<gene>
    <name evidence="2" type="ORF">SAMN02745111_01850</name>
</gene>
<organism evidence="2 3">
    <name type="scientific">Eubacterium uniforme</name>
    <dbReference type="NCBI Taxonomy" id="39495"/>
    <lineage>
        <taxon>Bacteria</taxon>
        <taxon>Bacillati</taxon>
        <taxon>Bacillota</taxon>
        <taxon>Clostridia</taxon>
        <taxon>Eubacteriales</taxon>
        <taxon>Eubacteriaceae</taxon>
        <taxon>Eubacterium</taxon>
    </lineage>
</organism>
<feature type="transmembrane region" description="Helical" evidence="1">
    <location>
        <begin position="248"/>
        <end position="264"/>
    </location>
</feature>
<evidence type="ECO:0000256" key="1">
    <source>
        <dbReference type="SAM" id="Phobius"/>
    </source>
</evidence>
<feature type="transmembrane region" description="Helical" evidence="1">
    <location>
        <begin position="82"/>
        <end position="103"/>
    </location>
</feature>
<feature type="transmembrane region" description="Helical" evidence="1">
    <location>
        <begin position="469"/>
        <end position="485"/>
    </location>
</feature>
<feature type="transmembrane region" description="Helical" evidence="1">
    <location>
        <begin position="7"/>
        <end position="30"/>
    </location>
</feature>
<keyword evidence="1" id="KW-1133">Transmembrane helix</keyword>
<dbReference type="Proteomes" id="UP000190814">
    <property type="component" value="Unassembled WGS sequence"/>
</dbReference>
<name>A0A1T4VY70_9FIRM</name>
<keyword evidence="3" id="KW-1185">Reference proteome</keyword>
<dbReference type="EMBL" id="FUXZ01000011">
    <property type="protein sequence ID" value="SKA69441.1"/>
    <property type="molecule type" value="Genomic_DNA"/>
</dbReference>
<dbReference type="AlphaFoldDB" id="A0A1T4VY70"/>
<feature type="transmembrane region" description="Helical" evidence="1">
    <location>
        <begin position="134"/>
        <end position="156"/>
    </location>
</feature>
<sequence length="518" mass="60098">MKKVENLLNYIVFAVLNVFLFCILFSLLFIDKKIEYACKNDIIISNITLLSFGIVIIWLMYCIYKTYIRKLLYKISDKNFKIITYVAFAILFLVQLVVAYYIYFPTRWDVEILRNSSDILATGAKMDSKFPYQYYYLSYNNNVFLVVVFTIIKSIFNNISFLSGDKMVIFFSVLSVNVSGILTINTVNRLFKKRGLTVTAFMTYAMLVGLSPWIIVAYSDTYVILFTTAIIHLYCVIKTSKSTEIKNLLRWTLIFFLSGIGYYIKPTCLIVLMAICIKEIWTFLFASLESKKKCLKVIPLAIISILAAVLINKVACKYIGFEKIDDRTVPFTHYAMMGLNDVTYGTYYRDDVTYTTSFKTHNEKVQGNIKRIKERLKDFGAIGYAKQLDRKLLTNYNDGTFAWGIGGSFFEKKGTPKNKFAERLRSLYYNGERNFMKFACTEHTIWLTILFFIIFVNLIKWTKISDTELVCLMAIIGITMFTLLFEARARYLFLYSPYYIIMALAGMKALQEKTNKSK</sequence>
<feature type="transmembrane region" description="Helical" evidence="1">
    <location>
        <begin position="42"/>
        <end position="61"/>
    </location>
</feature>
<accession>A0A1T4VY70</accession>
<evidence type="ECO:0000313" key="2">
    <source>
        <dbReference type="EMBL" id="SKA69441.1"/>
    </source>
</evidence>
<dbReference type="STRING" id="39495.SAMN02745111_01850"/>
<feature type="transmembrane region" description="Helical" evidence="1">
    <location>
        <begin position="168"/>
        <end position="191"/>
    </location>
</feature>
<evidence type="ECO:0008006" key="4">
    <source>
        <dbReference type="Google" id="ProtNLM"/>
    </source>
</evidence>
<protein>
    <recommendedName>
        <fullName evidence="4">Dolichyl-phosphate-mannose-protein mannosyltransferase</fullName>
    </recommendedName>
</protein>
<feature type="transmembrane region" description="Helical" evidence="1">
    <location>
        <begin position="443"/>
        <end position="462"/>
    </location>
</feature>
<proteinExistence type="predicted"/>
<evidence type="ECO:0000313" key="3">
    <source>
        <dbReference type="Proteomes" id="UP000190814"/>
    </source>
</evidence>